<dbReference type="InterPro" id="IPR017937">
    <property type="entry name" value="Thioredoxin_CS"/>
</dbReference>
<dbReference type="CDD" id="cd02956">
    <property type="entry name" value="ybbN"/>
    <property type="match status" value="1"/>
</dbReference>
<keyword evidence="9" id="KW-1185">Reference proteome</keyword>
<keyword evidence="2" id="KW-0813">Transport</keyword>
<dbReference type="PANTHER" id="PTHR45663:SF11">
    <property type="entry name" value="GEO12009P1"/>
    <property type="match status" value="1"/>
</dbReference>
<evidence type="ECO:0000256" key="5">
    <source>
        <dbReference type="ARBA" id="ARBA00023284"/>
    </source>
</evidence>
<accession>A0ABV8UKR7</accession>
<keyword evidence="3" id="KW-0249">Electron transport</keyword>
<dbReference type="SMART" id="SM00028">
    <property type="entry name" value="TPR"/>
    <property type="match status" value="2"/>
</dbReference>
<dbReference type="InterPro" id="IPR005746">
    <property type="entry name" value="Thioredoxin"/>
</dbReference>
<dbReference type="InterPro" id="IPR036249">
    <property type="entry name" value="Thioredoxin-like_sf"/>
</dbReference>
<dbReference type="InterPro" id="IPR019734">
    <property type="entry name" value="TPR_rpt"/>
</dbReference>
<dbReference type="SUPFAM" id="SSF48452">
    <property type="entry name" value="TPR-like"/>
    <property type="match status" value="1"/>
</dbReference>
<protein>
    <recommendedName>
        <fullName evidence="6">Thioredoxin</fullName>
    </recommendedName>
</protein>
<dbReference type="PANTHER" id="PTHR45663">
    <property type="entry name" value="GEO12009P1"/>
    <property type="match status" value="1"/>
</dbReference>
<evidence type="ECO:0000256" key="1">
    <source>
        <dbReference type="ARBA" id="ARBA00008987"/>
    </source>
</evidence>
<evidence type="ECO:0000259" key="7">
    <source>
        <dbReference type="PROSITE" id="PS51352"/>
    </source>
</evidence>
<name>A0ABV8UKR7_9PROT</name>
<organism evidence="8 9">
    <name type="scientific">Fodinicurvata halophila</name>
    <dbReference type="NCBI Taxonomy" id="1419723"/>
    <lineage>
        <taxon>Bacteria</taxon>
        <taxon>Pseudomonadati</taxon>
        <taxon>Pseudomonadota</taxon>
        <taxon>Alphaproteobacteria</taxon>
        <taxon>Rhodospirillales</taxon>
        <taxon>Rhodovibrionaceae</taxon>
        <taxon>Fodinicurvata</taxon>
    </lineage>
</organism>
<dbReference type="PROSITE" id="PS00194">
    <property type="entry name" value="THIOREDOXIN_1"/>
    <property type="match status" value="1"/>
</dbReference>
<dbReference type="PROSITE" id="PS51352">
    <property type="entry name" value="THIOREDOXIN_2"/>
    <property type="match status" value="1"/>
</dbReference>
<dbReference type="Pfam" id="PF14559">
    <property type="entry name" value="TPR_19"/>
    <property type="match status" value="1"/>
</dbReference>
<keyword evidence="5" id="KW-0676">Redox-active center</keyword>
<dbReference type="EMBL" id="JBHSCW010000004">
    <property type="protein sequence ID" value="MFC4351892.1"/>
    <property type="molecule type" value="Genomic_DNA"/>
</dbReference>
<dbReference type="Pfam" id="PF00085">
    <property type="entry name" value="Thioredoxin"/>
    <property type="match status" value="1"/>
</dbReference>
<keyword evidence="4" id="KW-1015">Disulfide bond</keyword>
<dbReference type="PRINTS" id="PR00421">
    <property type="entry name" value="THIOREDOXIN"/>
</dbReference>
<dbReference type="NCBIfam" id="TIGR01068">
    <property type="entry name" value="thioredoxin"/>
    <property type="match status" value="1"/>
</dbReference>
<evidence type="ECO:0000256" key="4">
    <source>
        <dbReference type="ARBA" id="ARBA00023157"/>
    </source>
</evidence>
<evidence type="ECO:0000313" key="9">
    <source>
        <dbReference type="Proteomes" id="UP001595799"/>
    </source>
</evidence>
<dbReference type="Gene3D" id="3.40.30.10">
    <property type="entry name" value="Glutaredoxin"/>
    <property type="match status" value="1"/>
</dbReference>
<sequence>MEPLIGLSSSGNAAQDTAGAAGDLIKESNLQNFRADVIDASMQQPVLVDFWADWCGPCKQLTPALEKVVKEARGAVKLVKIDVDQNQELAQQLRIQSLPTVYAFYQGQPIDGFQGVLPESQLNEFLKRVTDAAGVSAGGPTTQELLEQAEQQRKDGQAEEAMQTYISILEQDSENAGAFAGLLRCRIDMGDLEEVEQALNELTEPLRSNPEIQAVHSALDLARQAAESGDASELESRLAADPDDHQARFELAQAHFAQGRKEDAAEALLEIIRRKRDWNEDAARQQLLKYFEAWGPTDPVTQDARRQLSSLIFA</sequence>
<evidence type="ECO:0000256" key="3">
    <source>
        <dbReference type="ARBA" id="ARBA00022982"/>
    </source>
</evidence>
<proteinExistence type="inferred from homology"/>
<evidence type="ECO:0000313" key="8">
    <source>
        <dbReference type="EMBL" id="MFC4351892.1"/>
    </source>
</evidence>
<dbReference type="Gene3D" id="1.25.40.10">
    <property type="entry name" value="Tetratricopeptide repeat domain"/>
    <property type="match status" value="2"/>
</dbReference>
<dbReference type="InterPro" id="IPR013766">
    <property type="entry name" value="Thioredoxin_domain"/>
</dbReference>
<feature type="domain" description="Thioredoxin" evidence="7">
    <location>
        <begin position="3"/>
        <end position="131"/>
    </location>
</feature>
<reference evidence="9" key="1">
    <citation type="journal article" date="2019" name="Int. J. Syst. Evol. Microbiol.">
        <title>The Global Catalogue of Microorganisms (GCM) 10K type strain sequencing project: providing services to taxonomists for standard genome sequencing and annotation.</title>
        <authorList>
            <consortium name="The Broad Institute Genomics Platform"/>
            <consortium name="The Broad Institute Genome Sequencing Center for Infectious Disease"/>
            <person name="Wu L."/>
            <person name="Ma J."/>
        </authorList>
    </citation>
    <scope>NUCLEOTIDE SEQUENCE [LARGE SCALE GENOMIC DNA]</scope>
    <source>
        <strain evidence="9">CECT 8472</strain>
    </source>
</reference>
<dbReference type="SUPFAM" id="SSF52833">
    <property type="entry name" value="Thioredoxin-like"/>
    <property type="match status" value="1"/>
</dbReference>
<evidence type="ECO:0000256" key="2">
    <source>
        <dbReference type="ARBA" id="ARBA00022448"/>
    </source>
</evidence>
<comment type="similarity">
    <text evidence="1">Belongs to the thioredoxin family.</text>
</comment>
<dbReference type="RefSeq" id="WP_382422237.1">
    <property type="nucleotide sequence ID" value="NZ_JBHSCW010000004.1"/>
</dbReference>
<dbReference type="Pfam" id="PF14561">
    <property type="entry name" value="TPR_20"/>
    <property type="match status" value="1"/>
</dbReference>
<dbReference type="InterPro" id="IPR011990">
    <property type="entry name" value="TPR-like_helical_dom_sf"/>
</dbReference>
<dbReference type="Proteomes" id="UP001595799">
    <property type="component" value="Unassembled WGS sequence"/>
</dbReference>
<comment type="caution">
    <text evidence="8">The sequence shown here is derived from an EMBL/GenBank/DDBJ whole genome shotgun (WGS) entry which is preliminary data.</text>
</comment>
<gene>
    <name evidence="8" type="primary">trxA</name>
    <name evidence="8" type="ORF">ACFOW6_10095</name>
</gene>
<evidence type="ECO:0000256" key="6">
    <source>
        <dbReference type="NCBIfam" id="TIGR01068"/>
    </source>
</evidence>